<dbReference type="PANTHER" id="PTHR30121">
    <property type="entry name" value="UNCHARACTERIZED PROTEIN YJGR-RELATED"/>
    <property type="match status" value="1"/>
</dbReference>
<evidence type="ECO:0000313" key="3">
    <source>
        <dbReference type="Proteomes" id="UP001271007"/>
    </source>
</evidence>
<feature type="compositionally biased region" description="Polar residues" evidence="1">
    <location>
        <begin position="46"/>
        <end position="61"/>
    </location>
</feature>
<sequence length="562" mass="61764">MSTAYEQEKVRYLQHLEDDAVGSTVSGVGHAFETTPLFSLAVRHAAQSNHTGQKPQVTNGHSSEESTDDTSDESKDETSSSSDEDGKSCSAQLANKPSNKDVLSQYSLLGFHVGDHPAIGRREPIMLNTRAPNSTFLCGSQGSGKSYTLNCILEDYLRPEPKLGSVVNPVAGVAFHYDDDDVLNGAEVAILVSPSNYHKLKKAYEDRAKEAGGRVNVEMLKFKDEHLSISHIHKLMAFNESAENGIPLYVAIINNTLRQFAIGGRPFNLRDLENKLKYDGNLMPTQLNLLEMRFDLLKSYLADGTKSNFFKEDIFDVAPGELTIVDLSDPFLDTSMVCTLFDICLGLFKRYRPQDGLIVTLDEAHKYLNDSAGAERFTEHLITTVRMQRHHATRVVIATQEPTISGSLLDLCSVSVVHRFTSPAWFQSIKEHLSAASSLVATSAEQKALFEEIVKLGTGESFVFSPSSFVCLEGGKEARLGTGVMRMKTRKRGGRDLGRSKMAGDVQGRVVANGRLGGKVKSSKANQTSPLKFDFGGKVDAKQWLLPERPKDSKSTFGSTKR</sequence>
<dbReference type="EMBL" id="JAWDJX010000024">
    <property type="protein sequence ID" value="KAK3051747.1"/>
    <property type="molecule type" value="Genomic_DNA"/>
</dbReference>
<name>A0AAJ0DD31_9PEZI</name>
<reference evidence="2" key="1">
    <citation type="submission" date="2023-04" db="EMBL/GenBank/DDBJ databases">
        <title>Black Yeasts Isolated from many extreme environments.</title>
        <authorList>
            <person name="Coleine C."/>
            <person name="Stajich J.E."/>
            <person name="Selbmann L."/>
        </authorList>
    </citation>
    <scope>NUCLEOTIDE SEQUENCE</scope>
    <source>
        <strain evidence="2">CCFEE 5312</strain>
    </source>
</reference>
<evidence type="ECO:0008006" key="4">
    <source>
        <dbReference type="Google" id="ProtNLM"/>
    </source>
</evidence>
<comment type="caution">
    <text evidence="2">The sequence shown here is derived from an EMBL/GenBank/DDBJ whole genome shotgun (WGS) entry which is preliminary data.</text>
</comment>
<feature type="region of interest" description="Disordered" evidence="1">
    <location>
        <begin position="45"/>
        <end position="95"/>
    </location>
</feature>
<gene>
    <name evidence="2" type="ORF">LTR09_007047</name>
</gene>
<evidence type="ECO:0000313" key="2">
    <source>
        <dbReference type="EMBL" id="KAK3051747.1"/>
    </source>
</evidence>
<keyword evidence="3" id="KW-1185">Reference proteome</keyword>
<dbReference type="InterPro" id="IPR051162">
    <property type="entry name" value="T4SS_component"/>
</dbReference>
<evidence type="ECO:0000256" key="1">
    <source>
        <dbReference type="SAM" id="MobiDB-lite"/>
    </source>
</evidence>
<dbReference type="SUPFAM" id="SSF52540">
    <property type="entry name" value="P-loop containing nucleoside triphosphate hydrolases"/>
    <property type="match status" value="1"/>
</dbReference>
<dbReference type="Proteomes" id="UP001271007">
    <property type="component" value="Unassembled WGS sequence"/>
</dbReference>
<dbReference type="PANTHER" id="PTHR30121:SF6">
    <property type="entry name" value="SLR6007 PROTEIN"/>
    <property type="match status" value="1"/>
</dbReference>
<dbReference type="AlphaFoldDB" id="A0AAJ0DD31"/>
<accession>A0AAJ0DD31</accession>
<organism evidence="2 3">
    <name type="scientific">Extremus antarcticus</name>
    <dbReference type="NCBI Taxonomy" id="702011"/>
    <lineage>
        <taxon>Eukaryota</taxon>
        <taxon>Fungi</taxon>
        <taxon>Dikarya</taxon>
        <taxon>Ascomycota</taxon>
        <taxon>Pezizomycotina</taxon>
        <taxon>Dothideomycetes</taxon>
        <taxon>Dothideomycetidae</taxon>
        <taxon>Mycosphaerellales</taxon>
        <taxon>Extremaceae</taxon>
        <taxon>Extremus</taxon>
    </lineage>
</organism>
<protein>
    <recommendedName>
        <fullName evidence="4">AAA+ ATPase domain-containing protein</fullName>
    </recommendedName>
</protein>
<dbReference type="InterPro" id="IPR027417">
    <property type="entry name" value="P-loop_NTPase"/>
</dbReference>
<proteinExistence type="predicted"/>
<dbReference type="Gene3D" id="3.40.50.300">
    <property type="entry name" value="P-loop containing nucleotide triphosphate hydrolases"/>
    <property type="match status" value="1"/>
</dbReference>